<sequence length="31" mass="3152">MGTSEMERSDPPREGVDAIAAGDLSGSKCNA</sequence>
<feature type="region of interest" description="Disordered" evidence="1">
    <location>
        <begin position="1"/>
        <end position="31"/>
    </location>
</feature>
<feature type="compositionally biased region" description="Basic and acidic residues" evidence="1">
    <location>
        <begin position="1"/>
        <end position="16"/>
    </location>
</feature>
<evidence type="ECO:0000313" key="2">
    <source>
        <dbReference type="EMBL" id="AYV82594.1"/>
    </source>
</evidence>
<accession>A0A3G5A7V9</accession>
<protein>
    <submittedName>
        <fullName evidence="2">Uncharacterized protein</fullName>
    </submittedName>
</protein>
<gene>
    <name evidence="2" type="ORF">Hyperionvirus1_173</name>
</gene>
<evidence type="ECO:0000256" key="1">
    <source>
        <dbReference type="SAM" id="MobiDB-lite"/>
    </source>
</evidence>
<organism evidence="2">
    <name type="scientific">Hyperionvirus sp</name>
    <dbReference type="NCBI Taxonomy" id="2487770"/>
    <lineage>
        <taxon>Viruses</taxon>
        <taxon>Varidnaviria</taxon>
        <taxon>Bamfordvirae</taxon>
        <taxon>Nucleocytoviricota</taxon>
        <taxon>Megaviricetes</taxon>
        <taxon>Imitervirales</taxon>
        <taxon>Mimiviridae</taxon>
        <taxon>Klosneuvirinae</taxon>
    </lineage>
</organism>
<proteinExistence type="predicted"/>
<reference evidence="2" key="1">
    <citation type="submission" date="2018-10" db="EMBL/GenBank/DDBJ databases">
        <title>Hidden diversity of soil giant viruses.</title>
        <authorList>
            <person name="Schulz F."/>
            <person name="Alteio L."/>
            <person name="Goudeau D."/>
            <person name="Ryan E.M."/>
            <person name="Malmstrom R.R."/>
            <person name="Blanchard J."/>
            <person name="Woyke T."/>
        </authorList>
    </citation>
    <scope>NUCLEOTIDE SEQUENCE</scope>
    <source>
        <strain evidence="2">HYV1</strain>
    </source>
</reference>
<dbReference type="EMBL" id="MK072383">
    <property type="protein sequence ID" value="AYV82594.1"/>
    <property type="molecule type" value="Genomic_DNA"/>
</dbReference>
<name>A0A3G5A7V9_9VIRU</name>